<evidence type="ECO:0000256" key="2">
    <source>
        <dbReference type="ARBA" id="ARBA00022517"/>
    </source>
</evidence>
<dbReference type="InterPro" id="IPR002676">
    <property type="entry name" value="RimM_N"/>
</dbReference>
<dbReference type="PANTHER" id="PTHR33692:SF1">
    <property type="entry name" value="RIBOSOME MATURATION FACTOR RIMM"/>
    <property type="match status" value="1"/>
</dbReference>
<keyword evidence="4 5" id="KW-0143">Chaperone</keyword>
<dbReference type="RefSeq" id="WP_090747587.1">
    <property type="nucleotide sequence ID" value="NZ_CZQA01000008.1"/>
</dbReference>
<accession>A0A0S4LFD9</accession>
<comment type="domain">
    <text evidence="5">The PRC barrel domain binds ribosomal protein uS19.</text>
</comment>
<dbReference type="HAMAP" id="MF_00014">
    <property type="entry name" value="Ribosome_mat_RimM"/>
    <property type="match status" value="1"/>
</dbReference>
<protein>
    <recommendedName>
        <fullName evidence="5">Ribosome maturation factor RimM</fullName>
    </recommendedName>
</protein>
<dbReference type="GO" id="GO:0043022">
    <property type="term" value="F:ribosome binding"/>
    <property type="evidence" value="ECO:0007669"/>
    <property type="project" value="InterPro"/>
</dbReference>
<keyword evidence="9" id="KW-1185">Reference proteome</keyword>
<dbReference type="Proteomes" id="UP000199032">
    <property type="component" value="Unassembled WGS sequence"/>
</dbReference>
<feature type="domain" description="RimM N-terminal" evidence="6">
    <location>
        <begin position="9"/>
        <end position="87"/>
    </location>
</feature>
<sequence>MVSQPETVTVGRIERPFGVRGEVKVRSLSDVPGRLEGLTHVSLLATNGRTLETGVTHVRRAGTSFILGLSAFTTPEEAGLWRGGLIQTVRGAIPELPSGQYYECDLVGLAVQTESGELLGTVEAIWELPGNSLIVVRDGSKEVLIPAAKEFVLAVDLIARIMTVRLIDGLGD</sequence>
<dbReference type="GO" id="GO:0006364">
    <property type="term" value="P:rRNA processing"/>
    <property type="evidence" value="ECO:0007669"/>
    <property type="project" value="UniProtKB-UniRule"/>
</dbReference>
<evidence type="ECO:0000256" key="3">
    <source>
        <dbReference type="ARBA" id="ARBA00022552"/>
    </source>
</evidence>
<comment type="subunit">
    <text evidence="5">Binds ribosomal protein uS19.</text>
</comment>
<comment type="function">
    <text evidence="5">An accessory protein needed during the final step in the assembly of 30S ribosomal subunit, possibly for assembly of the head region. Essential for efficient processing of 16S rRNA. May be needed both before and after RbfA during the maturation of 16S rRNA. It has affinity for free ribosomal 30S subunits but not for 70S ribosomes.</text>
</comment>
<evidence type="ECO:0000313" key="8">
    <source>
        <dbReference type="EMBL" id="CUS35296.1"/>
    </source>
</evidence>
<keyword evidence="2 5" id="KW-0690">Ribosome biogenesis</keyword>
<gene>
    <name evidence="5 8" type="primary">rimM</name>
    <name evidence="8" type="ORF">COMA1_20209</name>
</gene>
<evidence type="ECO:0000256" key="4">
    <source>
        <dbReference type="ARBA" id="ARBA00023186"/>
    </source>
</evidence>
<dbReference type="AlphaFoldDB" id="A0A0S4LFD9"/>
<feature type="domain" description="Ribosome maturation factor RimM PRC barrel" evidence="7">
    <location>
        <begin position="105"/>
        <end position="170"/>
    </location>
</feature>
<dbReference type="InterPro" id="IPR036976">
    <property type="entry name" value="RimM_N_sf"/>
</dbReference>
<evidence type="ECO:0000256" key="5">
    <source>
        <dbReference type="HAMAP-Rule" id="MF_00014"/>
    </source>
</evidence>
<dbReference type="Pfam" id="PF01782">
    <property type="entry name" value="RimM"/>
    <property type="match status" value="1"/>
</dbReference>
<reference evidence="8 9" key="1">
    <citation type="submission" date="2015-10" db="EMBL/GenBank/DDBJ databases">
        <authorList>
            <person name="Gilbert D.G."/>
        </authorList>
    </citation>
    <scope>NUCLEOTIDE SEQUENCE [LARGE SCALE GENOMIC DNA]</scope>
    <source>
        <strain evidence="8">COMA1</strain>
    </source>
</reference>
<dbReference type="InterPro" id="IPR056792">
    <property type="entry name" value="PRC_RimM"/>
</dbReference>
<dbReference type="OrthoDB" id="9810331at2"/>
<keyword evidence="3 5" id="KW-0698">rRNA processing</keyword>
<evidence type="ECO:0000259" key="6">
    <source>
        <dbReference type="Pfam" id="PF01782"/>
    </source>
</evidence>
<evidence type="ECO:0000313" key="9">
    <source>
        <dbReference type="Proteomes" id="UP000199032"/>
    </source>
</evidence>
<evidence type="ECO:0000256" key="1">
    <source>
        <dbReference type="ARBA" id="ARBA00022490"/>
    </source>
</evidence>
<dbReference type="InterPro" id="IPR011961">
    <property type="entry name" value="RimM"/>
</dbReference>
<evidence type="ECO:0000259" key="7">
    <source>
        <dbReference type="Pfam" id="PF24986"/>
    </source>
</evidence>
<dbReference type="GO" id="GO:0042274">
    <property type="term" value="P:ribosomal small subunit biogenesis"/>
    <property type="evidence" value="ECO:0007669"/>
    <property type="project" value="UniProtKB-UniRule"/>
</dbReference>
<dbReference type="GO" id="GO:0005737">
    <property type="term" value="C:cytoplasm"/>
    <property type="evidence" value="ECO:0007669"/>
    <property type="project" value="UniProtKB-SubCell"/>
</dbReference>
<dbReference type="SUPFAM" id="SSF50447">
    <property type="entry name" value="Translation proteins"/>
    <property type="match status" value="1"/>
</dbReference>
<dbReference type="Gene3D" id="2.40.30.60">
    <property type="entry name" value="RimM"/>
    <property type="match status" value="1"/>
</dbReference>
<dbReference type="GO" id="GO:0005840">
    <property type="term" value="C:ribosome"/>
    <property type="evidence" value="ECO:0007669"/>
    <property type="project" value="InterPro"/>
</dbReference>
<dbReference type="STRING" id="1742972.COMA1_20209"/>
<dbReference type="SUPFAM" id="SSF50346">
    <property type="entry name" value="PRC-barrel domain"/>
    <property type="match status" value="1"/>
</dbReference>
<dbReference type="EMBL" id="CZQA01000008">
    <property type="protein sequence ID" value="CUS35296.1"/>
    <property type="molecule type" value="Genomic_DNA"/>
</dbReference>
<dbReference type="InterPro" id="IPR011033">
    <property type="entry name" value="PRC_barrel-like_sf"/>
</dbReference>
<dbReference type="PANTHER" id="PTHR33692">
    <property type="entry name" value="RIBOSOME MATURATION FACTOR RIMM"/>
    <property type="match status" value="1"/>
</dbReference>
<proteinExistence type="inferred from homology"/>
<comment type="subcellular location">
    <subcellularLocation>
        <location evidence="5">Cytoplasm</location>
    </subcellularLocation>
</comment>
<dbReference type="InterPro" id="IPR009000">
    <property type="entry name" value="Transl_B-barrel_sf"/>
</dbReference>
<comment type="similarity">
    <text evidence="5">Belongs to the RimM family.</text>
</comment>
<dbReference type="Gene3D" id="2.30.30.240">
    <property type="entry name" value="PRC-barrel domain"/>
    <property type="match status" value="1"/>
</dbReference>
<dbReference type="NCBIfam" id="TIGR02273">
    <property type="entry name" value="16S_RimM"/>
    <property type="match status" value="1"/>
</dbReference>
<keyword evidence="1 5" id="KW-0963">Cytoplasm</keyword>
<name>A0A0S4LFD9_9BACT</name>
<dbReference type="Pfam" id="PF24986">
    <property type="entry name" value="PRC_RimM"/>
    <property type="match status" value="1"/>
</dbReference>
<organism evidence="8 9">
    <name type="scientific">Candidatus Nitrospira nitrosa</name>
    <dbReference type="NCBI Taxonomy" id="1742972"/>
    <lineage>
        <taxon>Bacteria</taxon>
        <taxon>Pseudomonadati</taxon>
        <taxon>Nitrospirota</taxon>
        <taxon>Nitrospiria</taxon>
        <taxon>Nitrospirales</taxon>
        <taxon>Nitrospiraceae</taxon>
        <taxon>Nitrospira</taxon>
    </lineage>
</organism>